<dbReference type="eggNOG" id="COG2265">
    <property type="taxonomic scope" value="Bacteria"/>
</dbReference>
<sequence>MQKNNQGIIVKAGQKFVVTIKRLGINGEGIGYYKRKITFVQGALPGEVVYVQVTKAHPKYIQAKLLKINEKSPDRVVAVDKYDVGGIELEILDYQKQLEFKRDVVLQALEKFKPKGYQNYELRPTLGMQNPYEYRNKAAFQIGKNKKGEIIAGLYKANSHYLVDLPTFKTQMPLTMEVMRAIVKSLNKFRVAVYDERKNTGDLRTVVIRQTTFDQLQVVFITRQAHCARLNNVVADIKRQFPQVVSIMQNVNPAKTSLIWGEETFKLAGTDRLKEQLGDVKFELSARAFFQLNPKQTEVLYTQVKEALQLKETESLVDAYCGVGTIGLFVSNDAKEVRGMDTIKESIEDARVNAELSQRKNVHYEVGAAEDVFSKWTKEGFVPDALVVDPPRTGLDDKMIDTIIKYQPEKFVYVSCNPSTLARDLVRLVDVYDVEYLQSVDMFPQTARCEVVVKFVKK</sequence>
<dbReference type="AlphaFoldDB" id="A0A0R1WR37"/>
<evidence type="ECO:0000256" key="1">
    <source>
        <dbReference type="ARBA" id="ARBA00022603"/>
    </source>
</evidence>
<evidence type="ECO:0000256" key="5">
    <source>
        <dbReference type="PROSITE-ProRule" id="PRU10015"/>
    </source>
</evidence>
<evidence type="ECO:0000256" key="3">
    <source>
        <dbReference type="ARBA" id="ARBA00022691"/>
    </source>
</evidence>
<feature type="domain" description="TRAM" evidence="6">
    <location>
        <begin position="9"/>
        <end position="67"/>
    </location>
</feature>
<keyword evidence="1 4" id="KW-0489">Methyltransferase</keyword>
<accession>A0A0R1WR37</accession>
<feature type="active site" evidence="5">
    <location>
        <position position="416"/>
    </location>
</feature>
<gene>
    <name evidence="7" type="ORF">FC40_GL000146</name>
</gene>
<dbReference type="InterPro" id="IPR030390">
    <property type="entry name" value="MeTrfase_TrmA_AS"/>
</dbReference>
<comment type="caution">
    <text evidence="7">The sequence shown here is derived from an EMBL/GenBank/DDBJ whole genome shotgun (WGS) entry which is preliminary data.</text>
</comment>
<dbReference type="SUPFAM" id="SSF50249">
    <property type="entry name" value="Nucleic acid-binding proteins"/>
    <property type="match status" value="1"/>
</dbReference>
<dbReference type="PANTHER" id="PTHR11061">
    <property type="entry name" value="RNA M5U METHYLTRANSFERASE"/>
    <property type="match status" value="1"/>
</dbReference>
<organism evidence="7 8">
    <name type="scientific">Ligilactobacillus hayakitensis DSM 18933 = JCM 14209</name>
    <dbReference type="NCBI Taxonomy" id="1423755"/>
    <lineage>
        <taxon>Bacteria</taxon>
        <taxon>Bacillati</taxon>
        <taxon>Bacillota</taxon>
        <taxon>Bacilli</taxon>
        <taxon>Lactobacillales</taxon>
        <taxon>Lactobacillaceae</taxon>
        <taxon>Ligilactobacillus</taxon>
    </lineage>
</organism>
<feature type="binding site" evidence="4">
    <location>
        <position position="291"/>
    </location>
    <ligand>
        <name>S-adenosyl-L-methionine</name>
        <dbReference type="ChEBI" id="CHEBI:59789"/>
    </ligand>
</feature>
<dbReference type="STRING" id="1423755.FC40_GL000146"/>
<evidence type="ECO:0000259" key="6">
    <source>
        <dbReference type="PROSITE" id="PS50926"/>
    </source>
</evidence>
<evidence type="ECO:0000313" key="8">
    <source>
        <dbReference type="Proteomes" id="UP000051054"/>
    </source>
</evidence>
<keyword evidence="2 4" id="KW-0808">Transferase</keyword>
<evidence type="ECO:0000313" key="7">
    <source>
        <dbReference type="EMBL" id="KRM20344.1"/>
    </source>
</evidence>
<dbReference type="CDD" id="cd02440">
    <property type="entry name" value="AdoMet_MTases"/>
    <property type="match status" value="1"/>
</dbReference>
<dbReference type="NCBIfam" id="TIGR00479">
    <property type="entry name" value="rumA"/>
    <property type="match status" value="1"/>
</dbReference>
<dbReference type="SUPFAM" id="SSF53335">
    <property type="entry name" value="S-adenosyl-L-methionine-dependent methyltransferases"/>
    <property type="match status" value="1"/>
</dbReference>
<dbReference type="PROSITE" id="PS01230">
    <property type="entry name" value="TRMA_1"/>
    <property type="match status" value="1"/>
</dbReference>
<evidence type="ECO:0000256" key="4">
    <source>
        <dbReference type="PROSITE-ProRule" id="PRU01024"/>
    </source>
</evidence>
<dbReference type="PROSITE" id="PS50926">
    <property type="entry name" value="TRAM"/>
    <property type="match status" value="1"/>
</dbReference>
<dbReference type="InterPro" id="IPR010280">
    <property type="entry name" value="U5_MeTrfase_fam"/>
</dbReference>
<dbReference type="FunFam" id="2.40.50.1070:FF:000003">
    <property type="entry name" value="23S rRNA (Uracil-5-)-methyltransferase RumA"/>
    <property type="match status" value="1"/>
</dbReference>
<dbReference type="Pfam" id="PF01938">
    <property type="entry name" value="TRAM"/>
    <property type="match status" value="1"/>
</dbReference>
<name>A0A0R1WR37_9LACO</name>
<feature type="active site" description="Nucleophile" evidence="4">
    <location>
        <position position="416"/>
    </location>
</feature>
<dbReference type="PROSITE" id="PS51687">
    <property type="entry name" value="SAM_MT_RNA_M5U"/>
    <property type="match status" value="1"/>
</dbReference>
<dbReference type="InterPro" id="IPR012340">
    <property type="entry name" value="NA-bd_OB-fold"/>
</dbReference>
<feature type="binding site" evidence="4">
    <location>
        <position position="341"/>
    </location>
    <ligand>
        <name>S-adenosyl-L-methionine</name>
        <dbReference type="ChEBI" id="CHEBI:59789"/>
    </ligand>
</feature>
<keyword evidence="8" id="KW-1185">Reference proteome</keyword>
<dbReference type="Proteomes" id="UP000051054">
    <property type="component" value="Unassembled WGS sequence"/>
</dbReference>
<keyword evidence="3 4" id="KW-0949">S-adenosyl-L-methionine</keyword>
<dbReference type="InterPro" id="IPR002792">
    <property type="entry name" value="TRAM_dom"/>
</dbReference>
<feature type="binding site" evidence="4">
    <location>
        <position position="320"/>
    </location>
    <ligand>
        <name>S-adenosyl-L-methionine</name>
        <dbReference type="ChEBI" id="CHEBI:59789"/>
    </ligand>
</feature>
<protein>
    <submittedName>
        <fullName evidence="7">tRNA (Uracil-5-)-methyltransferase</fullName>
    </submittedName>
</protein>
<dbReference type="Gene3D" id="2.40.50.140">
    <property type="entry name" value="Nucleic acid-binding proteins"/>
    <property type="match status" value="1"/>
</dbReference>
<comment type="similarity">
    <text evidence="4">Belongs to the class I-like SAM-binding methyltransferase superfamily. RNA M5U methyltransferase family.</text>
</comment>
<dbReference type="Pfam" id="PF05958">
    <property type="entry name" value="tRNA_U5-meth_tr"/>
    <property type="match status" value="1"/>
</dbReference>
<dbReference type="Gene3D" id="3.40.50.150">
    <property type="entry name" value="Vaccinia Virus protein VP39"/>
    <property type="match status" value="1"/>
</dbReference>
<dbReference type="Gene3D" id="2.40.50.1070">
    <property type="match status" value="1"/>
</dbReference>
<dbReference type="InterPro" id="IPR029063">
    <property type="entry name" value="SAM-dependent_MTases_sf"/>
</dbReference>
<proteinExistence type="inferred from homology"/>
<dbReference type="RefSeq" id="WP_025022383.1">
    <property type="nucleotide sequence ID" value="NZ_AZGD01000005.1"/>
</dbReference>
<dbReference type="GO" id="GO:0070475">
    <property type="term" value="P:rRNA base methylation"/>
    <property type="evidence" value="ECO:0007669"/>
    <property type="project" value="TreeGrafter"/>
</dbReference>
<dbReference type="EMBL" id="AZGD01000005">
    <property type="protein sequence ID" value="KRM20344.1"/>
    <property type="molecule type" value="Genomic_DNA"/>
</dbReference>
<reference evidence="7 8" key="1">
    <citation type="journal article" date="2015" name="Genome Announc.">
        <title>Expanding the biotechnology potential of lactobacilli through comparative genomics of 213 strains and associated genera.</title>
        <authorList>
            <person name="Sun Z."/>
            <person name="Harris H.M."/>
            <person name="McCann A."/>
            <person name="Guo C."/>
            <person name="Argimon S."/>
            <person name="Zhang W."/>
            <person name="Yang X."/>
            <person name="Jeffery I.B."/>
            <person name="Cooney J.C."/>
            <person name="Kagawa T.F."/>
            <person name="Liu W."/>
            <person name="Song Y."/>
            <person name="Salvetti E."/>
            <person name="Wrobel A."/>
            <person name="Rasinkangas P."/>
            <person name="Parkhill J."/>
            <person name="Rea M.C."/>
            <person name="O'Sullivan O."/>
            <person name="Ritari J."/>
            <person name="Douillard F.P."/>
            <person name="Paul Ross R."/>
            <person name="Yang R."/>
            <person name="Briner A.E."/>
            <person name="Felis G.E."/>
            <person name="de Vos W.M."/>
            <person name="Barrangou R."/>
            <person name="Klaenhammer T.R."/>
            <person name="Caufield P.W."/>
            <person name="Cui Y."/>
            <person name="Zhang H."/>
            <person name="O'Toole P.W."/>
        </authorList>
    </citation>
    <scope>NUCLEOTIDE SEQUENCE [LARGE SCALE GENOMIC DNA]</scope>
    <source>
        <strain evidence="7 8">DSM 18933</strain>
    </source>
</reference>
<evidence type="ECO:0000256" key="2">
    <source>
        <dbReference type="ARBA" id="ARBA00022679"/>
    </source>
</evidence>
<dbReference type="PATRIC" id="fig|1423755.3.peg.158"/>
<dbReference type="FunFam" id="3.40.50.150:FF:000009">
    <property type="entry name" value="23S rRNA (Uracil(1939)-C(5))-methyltransferase RlmD"/>
    <property type="match status" value="1"/>
</dbReference>
<dbReference type="OrthoDB" id="9804590at2"/>
<feature type="binding site" evidence="4">
    <location>
        <position position="389"/>
    </location>
    <ligand>
        <name>S-adenosyl-L-methionine</name>
        <dbReference type="ChEBI" id="CHEBI:59789"/>
    </ligand>
</feature>
<dbReference type="PANTHER" id="PTHR11061:SF45">
    <property type="match status" value="1"/>
</dbReference>
<dbReference type="GO" id="GO:0070041">
    <property type="term" value="F:rRNA (uridine-C5-)-methyltransferase activity"/>
    <property type="evidence" value="ECO:0007669"/>
    <property type="project" value="TreeGrafter"/>
</dbReference>